<name>A0ABV4P6P9_9GAMM</name>
<organism evidence="1 2">
    <name type="scientific">Microbulbifer epialgicus</name>
    <dbReference type="NCBI Taxonomy" id="393907"/>
    <lineage>
        <taxon>Bacteria</taxon>
        <taxon>Pseudomonadati</taxon>
        <taxon>Pseudomonadota</taxon>
        <taxon>Gammaproteobacteria</taxon>
        <taxon>Cellvibrionales</taxon>
        <taxon>Microbulbiferaceae</taxon>
        <taxon>Microbulbifer</taxon>
    </lineage>
</organism>
<evidence type="ECO:0000313" key="1">
    <source>
        <dbReference type="EMBL" id="MFA0813692.1"/>
    </source>
</evidence>
<sequence>MNKDAMAINSILNRLEKSQKNKIEELSAGEIEQVSSGLKNETEFPDGPWEGNAYRYSF</sequence>
<keyword evidence="2" id="KW-1185">Reference proteome</keyword>
<protein>
    <submittedName>
        <fullName evidence="1">Uncharacterized protein</fullName>
    </submittedName>
</protein>
<accession>A0ABV4P6P9</accession>
<evidence type="ECO:0000313" key="2">
    <source>
        <dbReference type="Proteomes" id="UP001569428"/>
    </source>
</evidence>
<dbReference type="RefSeq" id="WP_371841504.1">
    <property type="nucleotide sequence ID" value="NZ_JBGMEK010000123.1"/>
</dbReference>
<proteinExistence type="predicted"/>
<comment type="caution">
    <text evidence="1">The sequence shown here is derived from an EMBL/GenBank/DDBJ whole genome shotgun (WGS) entry which is preliminary data.</text>
</comment>
<gene>
    <name evidence="1" type="ORF">ACCI49_22650</name>
</gene>
<reference evidence="1 2" key="1">
    <citation type="submission" date="2024-08" db="EMBL/GenBank/DDBJ databases">
        <authorList>
            <person name="Ishaq N."/>
        </authorList>
    </citation>
    <scope>NUCLEOTIDE SEQUENCE [LARGE SCALE GENOMIC DNA]</scope>
    <source>
        <strain evidence="1 2">DSM 18651</strain>
    </source>
</reference>
<dbReference type="Proteomes" id="UP001569428">
    <property type="component" value="Unassembled WGS sequence"/>
</dbReference>
<dbReference type="EMBL" id="JBGMEK010000123">
    <property type="protein sequence ID" value="MFA0813692.1"/>
    <property type="molecule type" value="Genomic_DNA"/>
</dbReference>